<keyword evidence="2" id="KW-1185">Reference proteome</keyword>
<feature type="non-terminal residue" evidence="1">
    <location>
        <position position="1"/>
    </location>
</feature>
<sequence>KKELDAQETKLVIQETDINQDEMLNSVTETSNLFRDVQFPDYYNKLKMIWQTREPDASYYVIDLSDKEILYKIISFSNDEEDKDSDIKIDDKMVLKIEIDIKNL</sequence>
<protein>
    <submittedName>
        <fullName evidence="1">45286_t:CDS:1</fullName>
    </submittedName>
</protein>
<dbReference type="EMBL" id="CAJVQB010056811">
    <property type="protein sequence ID" value="CAG8837871.1"/>
    <property type="molecule type" value="Genomic_DNA"/>
</dbReference>
<organism evidence="1 2">
    <name type="scientific">Gigaspora margarita</name>
    <dbReference type="NCBI Taxonomy" id="4874"/>
    <lineage>
        <taxon>Eukaryota</taxon>
        <taxon>Fungi</taxon>
        <taxon>Fungi incertae sedis</taxon>
        <taxon>Mucoromycota</taxon>
        <taxon>Glomeromycotina</taxon>
        <taxon>Glomeromycetes</taxon>
        <taxon>Diversisporales</taxon>
        <taxon>Gigasporaceae</taxon>
        <taxon>Gigaspora</taxon>
    </lineage>
</organism>
<proteinExistence type="predicted"/>
<evidence type="ECO:0000313" key="1">
    <source>
        <dbReference type="EMBL" id="CAG8837871.1"/>
    </source>
</evidence>
<feature type="non-terminal residue" evidence="1">
    <location>
        <position position="104"/>
    </location>
</feature>
<evidence type="ECO:0000313" key="2">
    <source>
        <dbReference type="Proteomes" id="UP000789901"/>
    </source>
</evidence>
<dbReference type="Proteomes" id="UP000789901">
    <property type="component" value="Unassembled WGS sequence"/>
</dbReference>
<accession>A0ABN7WPX6</accession>
<reference evidence="1 2" key="1">
    <citation type="submission" date="2021-06" db="EMBL/GenBank/DDBJ databases">
        <authorList>
            <person name="Kallberg Y."/>
            <person name="Tangrot J."/>
            <person name="Rosling A."/>
        </authorList>
    </citation>
    <scope>NUCLEOTIDE SEQUENCE [LARGE SCALE GENOMIC DNA]</scope>
    <source>
        <strain evidence="1 2">120-4 pot B 10/14</strain>
    </source>
</reference>
<gene>
    <name evidence="1" type="ORF">GMARGA_LOCUS33700</name>
</gene>
<name>A0ABN7WPX6_GIGMA</name>
<comment type="caution">
    <text evidence="1">The sequence shown here is derived from an EMBL/GenBank/DDBJ whole genome shotgun (WGS) entry which is preliminary data.</text>
</comment>